<dbReference type="Pfam" id="PF02900">
    <property type="entry name" value="LigB"/>
    <property type="match status" value="1"/>
</dbReference>
<proteinExistence type="predicted"/>
<name>B2DD13_9GAMM</name>
<sequence>MAKIVSACATSHVVMSPIGCEKQASRVVQGMEELGEKIRESEPTVLIVLSSDHMCNIDLSLQPRFVVGVADSYMSLGDMDIPKMRVRGNREIGKSIVNQADKDGFDMCQSEEYLLDHGIMVPLTFMGLTDYPIVPVIININTEPMASTERCLSLAKTIRKSILEQVSEDSRVSIIGAGGLSHWLCVEKHGDVSEEFDLMIIDLLSKANGAERIASMGNDEIIKQGGNAGIEVVTWMMASAISESKSGKKYFYEPMYKWFTGIGGMELNVK</sequence>
<dbReference type="SUPFAM" id="SSF53213">
    <property type="entry name" value="LigB-like"/>
    <property type="match status" value="1"/>
</dbReference>
<dbReference type="EMBL" id="AB365208">
    <property type="protein sequence ID" value="BAG30828.1"/>
    <property type="molecule type" value="Genomic_DNA"/>
</dbReference>
<dbReference type="InterPro" id="IPR034944">
    <property type="entry name" value="CarBb"/>
</dbReference>
<dbReference type="GO" id="GO:0016702">
    <property type="term" value="F:oxidoreductase activity, acting on single donors with incorporation of molecular oxygen, incorporation of two atoms of oxygen"/>
    <property type="evidence" value="ECO:0007669"/>
    <property type="project" value="UniProtKB-ARBA"/>
</dbReference>
<dbReference type="AlphaFoldDB" id="B2DD13"/>
<feature type="domain" description="Extradiol ring-cleavage dioxygenase class III enzyme subunit B" evidence="1">
    <location>
        <begin position="13"/>
        <end position="254"/>
    </location>
</feature>
<gene>
    <name evidence="2" type="primary">carBb</name>
</gene>
<dbReference type="Gene3D" id="3.40.830.10">
    <property type="entry name" value="LigB-like"/>
    <property type="match status" value="1"/>
</dbReference>
<dbReference type="CDD" id="cd07367">
    <property type="entry name" value="CarBb"/>
    <property type="match status" value="1"/>
</dbReference>
<protein>
    <submittedName>
        <fullName evidence="2">Catalytic subunit of meta-cleavage enzyme</fullName>
    </submittedName>
</protein>
<reference evidence="2" key="1">
    <citation type="journal article" date="2010" name="Curr. Microbiol.">
        <title>Cloning and nucleotide sequences of carbazole degradation genes from marine bacterium Neptuniibacter sp. strain CAR-SF.</title>
        <authorList>
            <person name="Nagashima H."/>
            <person name="Zulkharnain A.B."/>
            <person name="Maeda R."/>
            <person name="Fuse H."/>
            <person name="Iwata K."/>
            <person name="Omori T."/>
        </authorList>
    </citation>
    <scope>NUCLEOTIDE SEQUENCE</scope>
    <source>
        <strain evidence="2">CAR-SF</strain>
    </source>
</reference>
<accession>B2DD13</accession>
<dbReference type="GO" id="GO:0008198">
    <property type="term" value="F:ferrous iron binding"/>
    <property type="evidence" value="ECO:0007669"/>
    <property type="project" value="InterPro"/>
</dbReference>
<evidence type="ECO:0000259" key="1">
    <source>
        <dbReference type="Pfam" id="PF02900"/>
    </source>
</evidence>
<dbReference type="InterPro" id="IPR004183">
    <property type="entry name" value="Xdiol_dOase_suB"/>
</dbReference>
<organism evidence="2">
    <name type="scientific">Neptuniibacter sp. CAR-SF</name>
    <dbReference type="NCBI Taxonomy" id="197651"/>
    <lineage>
        <taxon>Bacteria</taxon>
        <taxon>Pseudomonadati</taxon>
        <taxon>Pseudomonadota</taxon>
        <taxon>Gammaproteobacteria</taxon>
        <taxon>Oceanospirillales</taxon>
        <taxon>Oceanospirillaceae</taxon>
        <taxon>Neptuniibacter</taxon>
    </lineage>
</organism>
<evidence type="ECO:0000313" key="2">
    <source>
        <dbReference type="EMBL" id="BAG30828.1"/>
    </source>
</evidence>